<dbReference type="GO" id="GO:0005634">
    <property type="term" value="C:nucleus"/>
    <property type="evidence" value="ECO:0007669"/>
    <property type="project" value="UniProtKB-SubCell"/>
</dbReference>
<evidence type="ECO:0000256" key="3">
    <source>
        <dbReference type="ARBA" id="ARBA00023125"/>
    </source>
</evidence>
<reference evidence="7 8" key="1">
    <citation type="journal article" date="2019" name="Genome Biol. Evol.">
        <title>Insights into the evolution of the New World diploid cottons (Gossypium, subgenus Houzingenia) based on genome sequencing.</title>
        <authorList>
            <person name="Grover C.E."/>
            <person name="Arick M.A. 2nd"/>
            <person name="Thrash A."/>
            <person name="Conover J.L."/>
            <person name="Sanders W.S."/>
            <person name="Peterson D.G."/>
            <person name="Frelichowski J.E."/>
            <person name="Scheffler J.A."/>
            <person name="Scheffler B.E."/>
            <person name="Wendel J.F."/>
        </authorList>
    </citation>
    <scope>NUCLEOTIDE SEQUENCE [LARGE SCALE GENOMIC DNA]</scope>
    <source>
        <strain evidence="7">157</strain>
        <tissue evidence="7">Leaf</tissue>
    </source>
</reference>
<evidence type="ECO:0000313" key="8">
    <source>
        <dbReference type="Proteomes" id="UP000593572"/>
    </source>
</evidence>
<dbReference type="InterPro" id="IPR002100">
    <property type="entry name" value="TF_MADSbox"/>
</dbReference>
<evidence type="ECO:0000313" key="7">
    <source>
        <dbReference type="EMBL" id="MBA0570617.1"/>
    </source>
</evidence>
<dbReference type="AlphaFoldDB" id="A0A7J8N0U7"/>
<keyword evidence="2" id="KW-0805">Transcription regulation</keyword>
<organism evidence="7 8">
    <name type="scientific">Gossypium lobatum</name>
    <dbReference type="NCBI Taxonomy" id="34289"/>
    <lineage>
        <taxon>Eukaryota</taxon>
        <taxon>Viridiplantae</taxon>
        <taxon>Streptophyta</taxon>
        <taxon>Embryophyta</taxon>
        <taxon>Tracheophyta</taxon>
        <taxon>Spermatophyta</taxon>
        <taxon>Magnoliopsida</taxon>
        <taxon>eudicotyledons</taxon>
        <taxon>Gunneridae</taxon>
        <taxon>Pentapetalae</taxon>
        <taxon>rosids</taxon>
        <taxon>malvids</taxon>
        <taxon>Malvales</taxon>
        <taxon>Malvaceae</taxon>
        <taxon>Malvoideae</taxon>
        <taxon>Gossypium</taxon>
    </lineage>
</organism>
<dbReference type="Proteomes" id="UP000593572">
    <property type="component" value="Unassembled WGS sequence"/>
</dbReference>
<dbReference type="PROSITE" id="PS50066">
    <property type="entry name" value="MADS_BOX_2"/>
    <property type="match status" value="1"/>
</dbReference>
<evidence type="ECO:0000256" key="4">
    <source>
        <dbReference type="ARBA" id="ARBA00023163"/>
    </source>
</evidence>
<protein>
    <recommendedName>
        <fullName evidence="6">MADS-box domain-containing protein</fullName>
    </recommendedName>
</protein>
<evidence type="ECO:0000259" key="6">
    <source>
        <dbReference type="PROSITE" id="PS50066"/>
    </source>
</evidence>
<proteinExistence type="predicted"/>
<gene>
    <name evidence="7" type="ORF">Golob_004239</name>
</gene>
<keyword evidence="8" id="KW-1185">Reference proteome</keyword>
<comment type="caution">
    <text evidence="7">The sequence shown here is derived from an EMBL/GenBank/DDBJ whole genome shotgun (WGS) entry which is preliminary data.</text>
</comment>
<dbReference type="Gene3D" id="3.40.1810.10">
    <property type="entry name" value="Transcription factor, MADS-box"/>
    <property type="match status" value="1"/>
</dbReference>
<dbReference type="EMBL" id="JABEZX010000011">
    <property type="protein sequence ID" value="MBA0570617.1"/>
    <property type="molecule type" value="Genomic_DNA"/>
</dbReference>
<dbReference type="Pfam" id="PF00319">
    <property type="entry name" value="SRF-TF"/>
    <property type="match status" value="1"/>
</dbReference>
<keyword evidence="5" id="KW-0539">Nucleus</keyword>
<feature type="domain" description="MADS-box" evidence="6">
    <location>
        <begin position="1"/>
        <end position="45"/>
    </location>
</feature>
<evidence type="ECO:0000256" key="5">
    <source>
        <dbReference type="ARBA" id="ARBA00023242"/>
    </source>
</evidence>
<evidence type="ECO:0000256" key="2">
    <source>
        <dbReference type="ARBA" id="ARBA00023015"/>
    </source>
</evidence>
<dbReference type="GO" id="GO:0003677">
    <property type="term" value="F:DNA binding"/>
    <property type="evidence" value="ECO:0007669"/>
    <property type="project" value="UniProtKB-KW"/>
</dbReference>
<comment type="subcellular location">
    <subcellularLocation>
        <location evidence="1">Nucleus</location>
    </subcellularLocation>
</comment>
<keyword evidence="4" id="KW-0804">Transcription</keyword>
<dbReference type="GO" id="GO:0046983">
    <property type="term" value="F:protein dimerization activity"/>
    <property type="evidence" value="ECO:0007669"/>
    <property type="project" value="InterPro"/>
</dbReference>
<feature type="non-terminal residue" evidence="7">
    <location>
        <position position="73"/>
    </location>
</feature>
<evidence type="ECO:0000256" key="1">
    <source>
        <dbReference type="ARBA" id="ARBA00004123"/>
    </source>
</evidence>
<dbReference type="InterPro" id="IPR036879">
    <property type="entry name" value="TF_MADSbox_sf"/>
</dbReference>
<keyword evidence="3" id="KW-0238">DNA-binding</keyword>
<accession>A0A7J8N0U7</accession>
<dbReference type="SUPFAM" id="SSF55455">
    <property type="entry name" value="SRF-like"/>
    <property type="match status" value="1"/>
</dbReference>
<sequence>MLISLLIQCTGIYQKISEISTLCASEILFIIFSPTSNPYSFCHPSVQSVAKRFFNPNQPFNETIYAPIEAFPK</sequence>
<name>A0A7J8N0U7_9ROSI</name>